<proteinExistence type="predicted"/>
<dbReference type="Proteomes" id="UP001359485">
    <property type="component" value="Unassembled WGS sequence"/>
</dbReference>
<name>A0ABR1B486_POLSC</name>
<sequence length="73" mass="7894">MLECIENGGAFCTYQEGNLTSDGNVYTLPSDLFLRVGIGSDVSVTGNQDKFKKKSEIRSNMEAVENQGKSAVT</sequence>
<gene>
    <name evidence="1" type="ORF">RUM44_004916</name>
</gene>
<keyword evidence="2" id="KW-1185">Reference proteome</keyword>
<reference evidence="1 2" key="1">
    <citation type="submission" date="2023-09" db="EMBL/GenBank/DDBJ databases">
        <title>Genomes of two closely related lineages of the louse Polyplax serrata with different host specificities.</title>
        <authorList>
            <person name="Martinu J."/>
            <person name="Tarabai H."/>
            <person name="Stefka J."/>
            <person name="Hypsa V."/>
        </authorList>
    </citation>
    <scope>NUCLEOTIDE SEQUENCE [LARGE SCALE GENOMIC DNA]</scope>
    <source>
        <strain evidence="1">98ZLc_SE</strain>
    </source>
</reference>
<organism evidence="1 2">
    <name type="scientific">Polyplax serrata</name>
    <name type="common">Common mouse louse</name>
    <dbReference type="NCBI Taxonomy" id="468196"/>
    <lineage>
        <taxon>Eukaryota</taxon>
        <taxon>Metazoa</taxon>
        <taxon>Ecdysozoa</taxon>
        <taxon>Arthropoda</taxon>
        <taxon>Hexapoda</taxon>
        <taxon>Insecta</taxon>
        <taxon>Pterygota</taxon>
        <taxon>Neoptera</taxon>
        <taxon>Paraneoptera</taxon>
        <taxon>Psocodea</taxon>
        <taxon>Troctomorpha</taxon>
        <taxon>Phthiraptera</taxon>
        <taxon>Anoplura</taxon>
        <taxon>Polyplacidae</taxon>
        <taxon>Polyplax</taxon>
    </lineage>
</organism>
<accession>A0ABR1B486</accession>
<evidence type="ECO:0000313" key="1">
    <source>
        <dbReference type="EMBL" id="KAK6634305.1"/>
    </source>
</evidence>
<dbReference type="EMBL" id="JAWJWF010000004">
    <property type="protein sequence ID" value="KAK6634305.1"/>
    <property type="molecule type" value="Genomic_DNA"/>
</dbReference>
<comment type="caution">
    <text evidence="1">The sequence shown here is derived from an EMBL/GenBank/DDBJ whole genome shotgun (WGS) entry which is preliminary data.</text>
</comment>
<evidence type="ECO:0000313" key="2">
    <source>
        <dbReference type="Proteomes" id="UP001359485"/>
    </source>
</evidence>
<protein>
    <submittedName>
        <fullName evidence="1">Uncharacterized protein</fullName>
    </submittedName>
</protein>